<keyword evidence="2" id="KW-1185">Reference proteome</keyword>
<evidence type="ECO:0000313" key="1">
    <source>
        <dbReference type="EMBL" id="MDA4845934.1"/>
    </source>
</evidence>
<organism evidence="1 2">
    <name type="scientific">Hoeflea poritis</name>
    <dbReference type="NCBI Taxonomy" id="2993659"/>
    <lineage>
        <taxon>Bacteria</taxon>
        <taxon>Pseudomonadati</taxon>
        <taxon>Pseudomonadota</taxon>
        <taxon>Alphaproteobacteria</taxon>
        <taxon>Hyphomicrobiales</taxon>
        <taxon>Rhizobiaceae</taxon>
        <taxon>Hoeflea</taxon>
    </lineage>
</organism>
<dbReference type="RefSeq" id="WP_271089642.1">
    <property type="nucleotide sequence ID" value="NZ_JAPJZH010000006.1"/>
</dbReference>
<protein>
    <submittedName>
        <fullName evidence="1">Uncharacterized protein</fullName>
    </submittedName>
</protein>
<proteinExistence type="predicted"/>
<accession>A0ABT4VMV3</accession>
<dbReference type="Proteomes" id="UP001148313">
    <property type="component" value="Unassembled WGS sequence"/>
</dbReference>
<sequence length="71" mass="7797">MTRFVELMPGKWVDPACVTGTVDDRQDNDGHILGQVTIFTAAYNYYIPADSGCCDVALRAIGIEPEKKFDG</sequence>
<gene>
    <name evidence="1" type="ORF">OOZ53_11280</name>
</gene>
<dbReference type="EMBL" id="JAPJZH010000006">
    <property type="protein sequence ID" value="MDA4845934.1"/>
    <property type="molecule type" value="Genomic_DNA"/>
</dbReference>
<name>A0ABT4VMV3_9HYPH</name>
<reference evidence="1" key="1">
    <citation type="submission" date="2022-11" db="EMBL/GenBank/DDBJ databases">
        <title>Hoeflea poritis sp. nov., isolated from scleractinian coral Porites lutea.</title>
        <authorList>
            <person name="Zhang G."/>
            <person name="Wei Q."/>
            <person name="Cai L."/>
        </authorList>
    </citation>
    <scope>NUCLEOTIDE SEQUENCE</scope>
    <source>
        <strain evidence="1">E7-10</strain>
    </source>
</reference>
<evidence type="ECO:0000313" key="2">
    <source>
        <dbReference type="Proteomes" id="UP001148313"/>
    </source>
</evidence>
<comment type="caution">
    <text evidence="1">The sequence shown here is derived from an EMBL/GenBank/DDBJ whole genome shotgun (WGS) entry which is preliminary data.</text>
</comment>